<evidence type="ECO:0000256" key="8">
    <source>
        <dbReference type="SAM" id="MobiDB-lite"/>
    </source>
</evidence>
<evidence type="ECO:0000256" key="3">
    <source>
        <dbReference type="ARBA" id="ARBA00022801"/>
    </source>
</evidence>
<comment type="caution">
    <text evidence="11">The sequence shown here is derived from an EMBL/GenBank/DDBJ whole genome shotgun (WGS) entry which is preliminary data.</text>
</comment>
<evidence type="ECO:0000256" key="2">
    <source>
        <dbReference type="ARBA" id="ARBA00022763"/>
    </source>
</evidence>
<dbReference type="AlphaFoldDB" id="A0A0M0JUK0"/>
<evidence type="ECO:0000313" key="12">
    <source>
        <dbReference type="Proteomes" id="UP000037460"/>
    </source>
</evidence>
<keyword evidence="2" id="KW-0227">DNA damage</keyword>
<dbReference type="InterPro" id="IPR011545">
    <property type="entry name" value="DEAD/DEAH_box_helicase_dom"/>
</dbReference>
<dbReference type="EMBL" id="JWZX01002269">
    <property type="protein sequence ID" value="KOO30190.1"/>
    <property type="molecule type" value="Genomic_DNA"/>
</dbReference>
<evidence type="ECO:0000256" key="4">
    <source>
        <dbReference type="ARBA" id="ARBA00022806"/>
    </source>
</evidence>
<keyword evidence="4" id="KW-0347">Helicase</keyword>
<protein>
    <submittedName>
        <fullName evidence="11">Transcription-repair coupling factor</fullName>
    </submittedName>
</protein>
<evidence type="ECO:0000256" key="7">
    <source>
        <dbReference type="ARBA" id="ARBA00023204"/>
    </source>
</evidence>
<evidence type="ECO:0000259" key="10">
    <source>
        <dbReference type="PROSITE" id="PS51194"/>
    </source>
</evidence>
<dbReference type="SUPFAM" id="SSF52540">
    <property type="entry name" value="P-loop containing nucleoside triphosphate hydrolases"/>
    <property type="match status" value="1"/>
</dbReference>
<name>A0A0M0JUK0_9EUKA</name>
<keyword evidence="6" id="KW-0238">DNA-binding</keyword>
<evidence type="ECO:0000256" key="5">
    <source>
        <dbReference type="ARBA" id="ARBA00022840"/>
    </source>
</evidence>
<dbReference type="PROSITE" id="PS51192">
    <property type="entry name" value="HELICASE_ATP_BIND_1"/>
    <property type="match status" value="1"/>
</dbReference>
<dbReference type="Pfam" id="PF00271">
    <property type="entry name" value="Helicase_C"/>
    <property type="match status" value="1"/>
</dbReference>
<feature type="region of interest" description="Disordered" evidence="8">
    <location>
        <begin position="17"/>
        <end position="51"/>
    </location>
</feature>
<dbReference type="SMART" id="SM00487">
    <property type="entry name" value="DEXDc"/>
    <property type="match status" value="1"/>
</dbReference>
<dbReference type="InterPro" id="IPR016177">
    <property type="entry name" value="DNA-bd_dom_sf"/>
</dbReference>
<feature type="compositionally biased region" description="Low complexity" evidence="8">
    <location>
        <begin position="1037"/>
        <end position="1047"/>
    </location>
</feature>
<evidence type="ECO:0000259" key="9">
    <source>
        <dbReference type="PROSITE" id="PS51192"/>
    </source>
</evidence>
<organism evidence="11 12">
    <name type="scientific">Chrysochromulina tobinii</name>
    <dbReference type="NCBI Taxonomy" id="1460289"/>
    <lineage>
        <taxon>Eukaryota</taxon>
        <taxon>Haptista</taxon>
        <taxon>Haptophyta</taxon>
        <taxon>Prymnesiophyceae</taxon>
        <taxon>Prymnesiales</taxon>
        <taxon>Chrysochromulinaceae</taxon>
        <taxon>Chrysochromulina</taxon>
    </lineage>
</organism>
<keyword evidence="12" id="KW-1185">Reference proteome</keyword>
<dbReference type="PANTHER" id="PTHR47964:SF1">
    <property type="entry name" value="ATP-DEPENDENT DNA HELICASE HOMOLOG RECG, CHLOROPLASTIC"/>
    <property type="match status" value="1"/>
</dbReference>
<dbReference type="PANTHER" id="PTHR47964">
    <property type="entry name" value="ATP-DEPENDENT DNA HELICASE HOMOLOG RECG, CHLOROPLASTIC"/>
    <property type="match status" value="1"/>
</dbReference>
<dbReference type="Gene3D" id="3.40.50.300">
    <property type="entry name" value="P-loop containing nucleotide triphosphate hydrolases"/>
    <property type="match status" value="2"/>
</dbReference>
<dbReference type="GO" id="GO:0005524">
    <property type="term" value="F:ATP binding"/>
    <property type="evidence" value="ECO:0007669"/>
    <property type="project" value="UniProtKB-KW"/>
</dbReference>
<keyword evidence="3" id="KW-0378">Hydrolase</keyword>
<dbReference type="InterPro" id="IPR014001">
    <property type="entry name" value="Helicase_ATP-bd"/>
</dbReference>
<keyword evidence="1" id="KW-0547">Nucleotide-binding</keyword>
<evidence type="ECO:0000256" key="6">
    <source>
        <dbReference type="ARBA" id="ARBA00023125"/>
    </source>
</evidence>
<feature type="region of interest" description="Disordered" evidence="8">
    <location>
        <begin position="1023"/>
        <end position="1057"/>
    </location>
</feature>
<dbReference type="GO" id="GO:0016787">
    <property type="term" value="F:hydrolase activity"/>
    <property type="evidence" value="ECO:0007669"/>
    <property type="project" value="UniProtKB-KW"/>
</dbReference>
<feature type="non-terminal residue" evidence="11">
    <location>
        <position position="1"/>
    </location>
</feature>
<dbReference type="Proteomes" id="UP000037460">
    <property type="component" value="Unassembled WGS sequence"/>
</dbReference>
<dbReference type="InterPro" id="IPR036955">
    <property type="entry name" value="AP2/ERF_dom_sf"/>
</dbReference>
<reference evidence="12" key="1">
    <citation type="journal article" date="2015" name="PLoS Genet.">
        <title>Genome Sequence and Transcriptome Analyses of Chrysochromulina tobin: Metabolic Tools for Enhanced Algal Fitness in the Prominent Order Prymnesiales (Haptophyceae).</title>
        <authorList>
            <person name="Hovde B.T."/>
            <person name="Deodato C.R."/>
            <person name="Hunsperger H.M."/>
            <person name="Ryken S.A."/>
            <person name="Yost W."/>
            <person name="Jha R.K."/>
            <person name="Patterson J."/>
            <person name="Monnat R.J. Jr."/>
            <person name="Barlow S.B."/>
            <person name="Starkenburg S.R."/>
            <person name="Cattolico R.A."/>
        </authorList>
    </citation>
    <scope>NUCLEOTIDE SEQUENCE</scope>
    <source>
        <strain evidence="12">CCMP291</strain>
    </source>
</reference>
<feature type="domain" description="Helicase ATP-binding" evidence="9">
    <location>
        <begin position="146"/>
        <end position="303"/>
    </location>
</feature>
<evidence type="ECO:0000313" key="11">
    <source>
        <dbReference type="EMBL" id="KOO30190.1"/>
    </source>
</evidence>
<dbReference type="GO" id="GO:0003700">
    <property type="term" value="F:DNA-binding transcription factor activity"/>
    <property type="evidence" value="ECO:0007669"/>
    <property type="project" value="InterPro"/>
</dbReference>
<gene>
    <name evidence="11" type="ORF">Ctob_016225</name>
</gene>
<dbReference type="InterPro" id="IPR001650">
    <property type="entry name" value="Helicase_C-like"/>
</dbReference>
<accession>A0A0M0JUK0</accession>
<feature type="region of interest" description="Disordered" evidence="8">
    <location>
        <begin position="1107"/>
        <end position="1127"/>
    </location>
</feature>
<dbReference type="OrthoDB" id="5567at2759"/>
<dbReference type="SUPFAM" id="SSF54171">
    <property type="entry name" value="DNA-binding domain"/>
    <property type="match status" value="1"/>
</dbReference>
<dbReference type="GO" id="GO:0003677">
    <property type="term" value="F:DNA binding"/>
    <property type="evidence" value="ECO:0007669"/>
    <property type="project" value="UniProtKB-KW"/>
</dbReference>
<dbReference type="InterPro" id="IPR047112">
    <property type="entry name" value="RecG/Mfd"/>
</dbReference>
<dbReference type="InterPro" id="IPR027417">
    <property type="entry name" value="P-loop_NTPase"/>
</dbReference>
<proteinExistence type="predicted"/>
<dbReference type="Gene3D" id="3.30.730.10">
    <property type="entry name" value="AP2/ERF domain"/>
    <property type="match status" value="1"/>
</dbReference>
<sequence>DLLGTTRSVRQCLRADEPWAERGAGGGSGVGSAATPWAGTGGNLGPLAPAAHDEGVVTDMDVDTGMGEGASDEPVAANDPEFDDDDDEAMMRNSVEAHVKTAATRLSLIRAPCPPNDVQMGSLAARFGHVRTADQERAIADVTADMTAKDHPMDRLVCGDVGYGKTEVAVHAIYLAACAGRQSALLVPSIVVAGLHADALRARLPTEVCIEVLTRKTKLETLLHRVEAGAVSVVVGTSALLSPALTFKNLGLLVVDEEQRFGVAQKEVWKTRAPSIDVLTLTATPIPRTMYMCMRGIRDVSLLTTPPVGRLPILTHVGARDDVLIAQRIRAELARGGQVLYVDHCVNLLAVEAAFLAKAVPECRLAIAHRKMHDLEDVFGRFIRREIDVLVTTTIVENGIDIPNVNTIIVQNAHFFGLAQLHQMRGRVGRAAVQAYACLLLPPIETISAEAKQRMSVIGSATELGDGIRIAQLDLRLRGEGALLGESQKGVCGLASAKDARYAQLLDEALERFETRRIVAFHLGLAASAPRSDDPMRVTDTPWAATVWAVNPWRDTQADVLAGHEKFLRRYVAKWGKRKLGHVAVVEYLEEGDQQAATSESIDERAERLADHARFRDMLAPVLVNGKLRPHAISIVAYPRVLWTLEQCKRLVSELESILDAALPPADTKAKAWSVMVKATMWAFFRPHTDGHQRIRERVTVAAAVRKAASLVTAVCADAESSGNPEFIAAADRLVQVLEKLRESAAFVPPTAPGLRFCTRGRACESGYLAWPSEMDAECGWPASLFGTEAQAHDTAHWRGPPAEGECIPATGWSELSTDPEAGTRQWTLVHDSKTVVLVFDALCALSFVGWLWPAAMEEELGTQPTCPDYVGPSLVIAAGRCAFAEDALGGLLTRLGARPFEHHEPDATCVTADELALRRRTAIVGEVPKPKLPWIGKPMEYVPRAGTALPAVYMAGVGAGLELVPSSTNETGFRNVYKHKGKFSATITENSKLRHLGTFATPEEAALCCARRVRAAARAAAEAGEATGDGPQPLTADQARAAAAADGLELEPSSNSETGFRNVYKLKGKFVAKIRENGKRRHLGTFATPEEAALCCARRVRAAARAAAEAGEETGDGPQPLTADQARAAVAADGLELEPSSN</sequence>
<dbReference type="GO" id="GO:0003678">
    <property type="term" value="F:DNA helicase activity"/>
    <property type="evidence" value="ECO:0007669"/>
    <property type="project" value="TreeGrafter"/>
</dbReference>
<dbReference type="GO" id="GO:0006281">
    <property type="term" value="P:DNA repair"/>
    <property type="evidence" value="ECO:0007669"/>
    <property type="project" value="UniProtKB-KW"/>
</dbReference>
<feature type="domain" description="Helicase C-terminal" evidence="10">
    <location>
        <begin position="319"/>
        <end position="476"/>
    </location>
</feature>
<keyword evidence="5" id="KW-0067">ATP-binding</keyword>
<dbReference type="PROSITE" id="PS51194">
    <property type="entry name" value="HELICASE_CTER"/>
    <property type="match status" value="1"/>
</dbReference>
<keyword evidence="7" id="KW-0234">DNA repair</keyword>
<feature type="non-terminal residue" evidence="11">
    <location>
        <position position="1143"/>
    </location>
</feature>
<dbReference type="SMART" id="SM00490">
    <property type="entry name" value="HELICc"/>
    <property type="match status" value="1"/>
</dbReference>
<dbReference type="Pfam" id="PF00270">
    <property type="entry name" value="DEAD"/>
    <property type="match status" value="1"/>
</dbReference>
<evidence type="ECO:0000256" key="1">
    <source>
        <dbReference type="ARBA" id="ARBA00022741"/>
    </source>
</evidence>